<keyword evidence="3" id="KW-0479">Metal-binding</keyword>
<feature type="domain" description="Thioredoxin" evidence="6">
    <location>
        <begin position="37"/>
        <end position="199"/>
    </location>
</feature>
<dbReference type="CDD" id="cd02968">
    <property type="entry name" value="SCO"/>
    <property type="match status" value="1"/>
</dbReference>
<dbReference type="Proteomes" id="UP000566711">
    <property type="component" value="Unassembled WGS sequence"/>
</dbReference>
<comment type="caution">
    <text evidence="7">The sequence shown here is derived from an EMBL/GenBank/DDBJ whole genome shotgun (WGS) entry which is preliminary data.</text>
</comment>
<evidence type="ECO:0000256" key="1">
    <source>
        <dbReference type="ARBA" id="ARBA00010996"/>
    </source>
</evidence>
<dbReference type="PANTHER" id="PTHR12151">
    <property type="entry name" value="ELECTRON TRANSPORT PROTIN SCO1/SENC FAMILY MEMBER"/>
    <property type="match status" value="1"/>
</dbReference>
<dbReference type="Pfam" id="PF02630">
    <property type="entry name" value="SCO1-SenC"/>
    <property type="match status" value="1"/>
</dbReference>
<dbReference type="InterPro" id="IPR036249">
    <property type="entry name" value="Thioredoxin-like_sf"/>
</dbReference>
<dbReference type="EMBL" id="JACEZS010000007">
    <property type="protein sequence ID" value="MBA5605669.1"/>
    <property type="molecule type" value="Genomic_DNA"/>
</dbReference>
<dbReference type="InterPro" id="IPR003782">
    <property type="entry name" value="SCO1/SenC"/>
</dbReference>
<dbReference type="Gene3D" id="3.40.30.10">
    <property type="entry name" value="Glutaredoxin"/>
    <property type="match status" value="1"/>
</dbReference>
<accession>A0A7W2EGZ3</accession>
<dbReference type="SUPFAM" id="SSF52833">
    <property type="entry name" value="Thioredoxin-like"/>
    <property type="match status" value="1"/>
</dbReference>
<dbReference type="InterPro" id="IPR013766">
    <property type="entry name" value="Thioredoxin_domain"/>
</dbReference>
<evidence type="ECO:0000313" key="8">
    <source>
        <dbReference type="Proteomes" id="UP000566711"/>
    </source>
</evidence>
<feature type="binding site" evidence="3">
    <location>
        <position position="79"/>
    </location>
    <ligand>
        <name>Cu cation</name>
        <dbReference type="ChEBI" id="CHEBI:23378"/>
    </ligand>
</feature>
<reference evidence="7 8" key="1">
    <citation type="submission" date="2020-07" db="EMBL/GenBank/DDBJ databases">
        <title>Novel species isolated from subtropical streams in China.</title>
        <authorList>
            <person name="Lu H."/>
        </authorList>
    </citation>
    <scope>NUCLEOTIDE SEQUENCE [LARGE SCALE GENOMIC DNA]</scope>
    <source>
        <strain evidence="7 8">FT3S</strain>
    </source>
</reference>
<feature type="binding site" evidence="3">
    <location>
        <position position="164"/>
    </location>
    <ligand>
        <name>Cu cation</name>
        <dbReference type="ChEBI" id="CHEBI:23378"/>
    </ligand>
</feature>
<gene>
    <name evidence="7" type="ORF">H3H36_09880</name>
</gene>
<dbReference type="AlphaFoldDB" id="A0A7W2EGZ3"/>
<feature type="disulfide bond" description="Redox-active" evidence="4">
    <location>
        <begin position="75"/>
        <end position="79"/>
    </location>
</feature>
<organism evidence="7 8">
    <name type="scientific">Rugamonas fusca</name>
    <dbReference type="NCBI Taxonomy" id="2758568"/>
    <lineage>
        <taxon>Bacteria</taxon>
        <taxon>Pseudomonadati</taxon>
        <taxon>Pseudomonadota</taxon>
        <taxon>Betaproteobacteria</taxon>
        <taxon>Burkholderiales</taxon>
        <taxon>Oxalobacteraceae</taxon>
        <taxon>Telluria group</taxon>
        <taxon>Rugamonas</taxon>
    </lineage>
</organism>
<feature type="signal peptide" evidence="5">
    <location>
        <begin position="1"/>
        <end position="19"/>
    </location>
</feature>
<dbReference type="PANTHER" id="PTHR12151:SF25">
    <property type="entry name" value="LINALOOL DEHYDRATASE_ISOMERASE DOMAIN-CONTAINING PROTEIN"/>
    <property type="match status" value="1"/>
</dbReference>
<evidence type="ECO:0000256" key="5">
    <source>
        <dbReference type="SAM" id="SignalP"/>
    </source>
</evidence>
<evidence type="ECO:0000256" key="2">
    <source>
        <dbReference type="ARBA" id="ARBA00023008"/>
    </source>
</evidence>
<proteinExistence type="inferred from homology"/>
<comment type="similarity">
    <text evidence="1">Belongs to the SCO1/2 family.</text>
</comment>
<sequence>MKKLLALLTLAVLAAGPLAGCGEKPALPKVEFKNTDLSGLDYAHDFALTDHTGKPRKLADFKGKAVVMFFGYTQCPDVCPTTMAEMESVMQALGPLSDQVQVLFVTVDPERDTQALLAQYVPAFDKRFLGLYGTPEQTAAVAKEFKVFYAKVPGKTKDSYTVDHTAGSYVFDKTGKLRLFVRHGLGPEPIVHDLKLLLN</sequence>
<feature type="binding site" evidence="3">
    <location>
        <position position="75"/>
    </location>
    <ligand>
        <name>Cu cation</name>
        <dbReference type="ChEBI" id="CHEBI:23378"/>
    </ligand>
</feature>
<evidence type="ECO:0000259" key="6">
    <source>
        <dbReference type="PROSITE" id="PS51352"/>
    </source>
</evidence>
<dbReference type="RefSeq" id="WP_182216842.1">
    <property type="nucleotide sequence ID" value="NZ_JACEZS010000007.1"/>
</dbReference>
<dbReference type="GO" id="GO:0046872">
    <property type="term" value="F:metal ion binding"/>
    <property type="evidence" value="ECO:0007669"/>
    <property type="project" value="UniProtKB-KW"/>
</dbReference>
<evidence type="ECO:0000256" key="3">
    <source>
        <dbReference type="PIRSR" id="PIRSR603782-1"/>
    </source>
</evidence>
<keyword evidence="5" id="KW-0732">Signal</keyword>
<evidence type="ECO:0000256" key="4">
    <source>
        <dbReference type="PIRSR" id="PIRSR603782-2"/>
    </source>
</evidence>
<dbReference type="FunFam" id="3.40.30.10:FF:000013">
    <property type="entry name" value="Blast:Protein SCO1 homolog, mitochondrial"/>
    <property type="match status" value="1"/>
</dbReference>
<keyword evidence="4" id="KW-1015">Disulfide bond</keyword>
<protein>
    <submittedName>
        <fullName evidence="7">SCO family protein</fullName>
    </submittedName>
</protein>
<name>A0A7W2EGZ3_9BURK</name>
<keyword evidence="8" id="KW-1185">Reference proteome</keyword>
<keyword evidence="2 3" id="KW-0186">Copper</keyword>
<feature type="chain" id="PRO_5031121328" evidence="5">
    <location>
        <begin position="20"/>
        <end position="199"/>
    </location>
</feature>
<dbReference type="PROSITE" id="PS51352">
    <property type="entry name" value="THIOREDOXIN_2"/>
    <property type="match status" value="1"/>
</dbReference>
<evidence type="ECO:0000313" key="7">
    <source>
        <dbReference type="EMBL" id="MBA5605669.1"/>
    </source>
</evidence>